<dbReference type="Proteomes" id="UP000746471">
    <property type="component" value="Unassembled WGS sequence"/>
</dbReference>
<evidence type="ECO:0000259" key="2">
    <source>
        <dbReference type="PROSITE" id="PS50994"/>
    </source>
</evidence>
<proteinExistence type="predicted"/>
<feature type="domain" description="Integrase catalytic" evidence="2">
    <location>
        <begin position="137"/>
        <end position="300"/>
    </location>
</feature>
<gene>
    <name evidence="3" type="ORF">KHM83_19585</name>
</gene>
<name>A0ABS5PW65_9FIRM</name>
<dbReference type="PANTHER" id="PTHR46889">
    <property type="entry name" value="TRANSPOSASE INSF FOR INSERTION SEQUENCE IS3B-RELATED"/>
    <property type="match status" value="1"/>
</dbReference>
<protein>
    <submittedName>
        <fullName evidence="3">IS3 family transposase</fullName>
    </submittedName>
</protein>
<comment type="caution">
    <text evidence="3">The sequence shown here is derived from an EMBL/GenBank/DDBJ whole genome shotgun (WGS) entry which is preliminary data.</text>
</comment>
<evidence type="ECO:0000313" key="3">
    <source>
        <dbReference type="EMBL" id="MBS7528874.1"/>
    </source>
</evidence>
<dbReference type="InterPro" id="IPR050900">
    <property type="entry name" value="Transposase_IS3/IS150/IS904"/>
</dbReference>
<dbReference type="NCBIfam" id="NF033516">
    <property type="entry name" value="transpos_IS3"/>
    <property type="match status" value="1"/>
</dbReference>
<dbReference type="SUPFAM" id="SSF53098">
    <property type="entry name" value="Ribonuclease H-like"/>
    <property type="match status" value="1"/>
</dbReference>
<accession>A0ABS5PW65</accession>
<keyword evidence="4" id="KW-1185">Reference proteome</keyword>
<sequence length="301" mass="35134">MKKSNEHIERLTETLYPIIKEKSKKRTFSVNNVLKYLGVSTSGYYSFKNRKASRAKLRKRAVSTKIKEIYNASYQIYGAPKITKLLNEQGIKIAEKTVGNYMRDEGIKAIWVRPYTKTTIDPDFDDKLKNILDRQFRPAAPNAVWTTDITYVYTLKGFVYLTSVMDLYSRKIIGWHVSDRLTTDGVISAIENAKASRKSKRPTIIHSDRGVQFVSKDYKKATPARDYIRSYSHKGTPWDNAPIESFHALIKREWLNRYVIKDLHHAHKLIFHYIETFYNTTRIHSHCGMISPYDYELEFVS</sequence>
<dbReference type="Gene3D" id="3.30.420.10">
    <property type="entry name" value="Ribonuclease H-like superfamily/Ribonuclease H"/>
    <property type="match status" value="1"/>
</dbReference>
<dbReference type="InterPro" id="IPR025948">
    <property type="entry name" value="HTH-like_dom"/>
</dbReference>
<dbReference type="InterPro" id="IPR048020">
    <property type="entry name" value="Transpos_IS3"/>
</dbReference>
<organism evidence="3 4">
    <name type="scientific">Fusibacter paucivorans</name>
    <dbReference type="NCBI Taxonomy" id="76009"/>
    <lineage>
        <taxon>Bacteria</taxon>
        <taxon>Bacillati</taxon>
        <taxon>Bacillota</taxon>
        <taxon>Clostridia</taxon>
        <taxon>Eubacteriales</taxon>
        <taxon>Eubacteriales Family XII. Incertae Sedis</taxon>
        <taxon>Fusibacter</taxon>
    </lineage>
</organism>
<dbReference type="PANTHER" id="PTHR46889:SF4">
    <property type="entry name" value="TRANSPOSASE INSO FOR INSERTION SEQUENCE ELEMENT IS911B-RELATED"/>
    <property type="match status" value="1"/>
</dbReference>
<dbReference type="PROSITE" id="PS50994">
    <property type="entry name" value="INTEGRASE"/>
    <property type="match status" value="1"/>
</dbReference>
<dbReference type="InterPro" id="IPR001584">
    <property type="entry name" value="Integrase_cat-core"/>
</dbReference>
<reference evidence="3 4" key="1">
    <citation type="submission" date="2021-05" db="EMBL/GenBank/DDBJ databases">
        <title>Fusibacter ferrireducens sp. nov., an anaerobic, sulfur- and Fe-reducing bacterium isolated from the mangrove sediment.</title>
        <authorList>
            <person name="Qiu D."/>
        </authorList>
    </citation>
    <scope>NUCLEOTIDE SEQUENCE [LARGE SCALE GENOMIC DNA]</scope>
    <source>
        <strain evidence="3 4">DSM 12116</strain>
    </source>
</reference>
<dbReference type="Pfam" id="PF13333">
    <property type="entry name" value="rve_2"/>
    <property type="match status" value="1"/>
</dbReference>
<comment type="function">
    <text evidence="1">Involved in the transposition of the insertion sequence.</text>
</comment>
<dbReference type="InterPro" id="IPR012337">
    <property type="entry name" value="RNaseH-like_sf"/>
</dbReference>
<dbReference type="InterPro" id="IPR036397">
    <property type="entry name" value="RNaseH_sf"/>
</dbReference>
<evidence type="ECO:0000313" key="4">
    <source>
        <dbReference type="Proteomes" id="UP000746471"/>
    </source>
</evidence>
<dbReference type="Pfam" id="PF00665">
    <property type="entry name" value="rve"/>
    <property type="match status" value="1"/>
</dbReference>
<dbReference type="Pfam" id="PF13276">
    <property type="entry name" value="HTH_21"/>
    <property type="match status" value="1"/>
</dbReference>
<dbReference type="EMBL" id="JAHBCL010000093">
    <property type="protein sequence ID" value="MBS7528874.1"/>
    <property type="molecule type" value="Genomic_DNA"/>
</dbReference>
<evidence type="ECO:0000256" key="1">
    <source>
        <dbReference type="ARBA" id="ARBA00002286"/>
    </source>
</evidence>